<evidence type="ECO:0000259" key="2">
    <source>
        <dbReference type="Pfam" id="PF06713"/>
    </source>
</evidence>
<dbReference type="PhylomeDB" id="Q8CV26"/>
<feature type="transmembrane region" description="Helical" evidence="1">
    <location>
        <begin position="12"/>
        <end position="34"/>
    </location>
</feature>
<accession>Q8CV26</accession>
<evidence type="ECO:0000313" key="4">
    <source>
        <dbReference type="Proteomes" id="UP000000822"/>
    </source>
</evidence>
<keyword evidence="1" id="KW-0472">Membrane</keyword>
<feature type="transmembrane region" description="Helical" evidence="1">
    <location>
        <begin position="41"/>
        <end position="59"/>
    </location>
</feature>
<evidence type="ECO:0000313" key="3">
    <source>
        <dbReference type="EMBL" id="BAC12887.1"/>
    </source>
</evidence>
<dbReference type="eggNOG" id="COG3428">
    <property type="taxonomic scope" value="Bacteria"/>
</dbReference>
<keyword evidence="4" id="KW-1185">Reference proteome</keyword>
<sequence length="150" mass="16983">MSQIFFVSKKDAFYSVVIRGTIVLILSVVIRSIIAFSASNFIEGLVGFIIVVLLIWAWFSTGYQIVNDIVKVKAGPFKKTINIQEINKISKRKSVWTAAALATDRLVIQYGKYNLDILVSPRNESDFIKLLLSKKPQIQIEKALSQKYKI</sequence>
<evidence type="ECO:0000256" key="1">
    <source>
        <dbReference type="SAM" id="Phobius"/>
    </source>
</evidence>
<keyword evidence="1" id="KW-1133">Transmembrane helix</keyword>
<reference evidence="3 4" key="1">
    <citation type="journal article" date="2001" name="FEMS Microbiol. Lett.">
        <title>Oceanobacillus iheyensis gen. nov., sp. nov., a deep-sea extremely halotolerant and alkaliphilic species isolated from a depth of 1050 m on the Iheya Ridge.</title>
        <authorList>
            <person name="Lu J."/>
            <person name="Nogi Y."/>
            <person name="Takami H."/>
        </authorList>
    </citation>
    <scope>NUCLEOTIDE SEQUENCE [LARGE SCALE GENOMIC DNA]</scope>
    <source>
        <strain evidence="4">DSM 14371 / CIP 107618 / JCM 11309 / KCTC 3954 / HTE831</strain>
    </source>
</reference>
<dbReference type="STRING" id="221109.gene:10733169"/>
<dbReference type="EMBL" id="BA000028">
    <property type="protein sequence ID" value="BAC12887.1"/>
    <property type="molecule type" value="Genomic_DNA"/>
</dbReference>
<proteinExistence type="predicted"/>
<dbReference type="AlphaFoldDB" id="Q8CV26"/>
<reference evidence="3 4" key="2">
    <citation type="journal article" date="2002" name="Nucleic Acids Res.">
        <title>Genome sequence of Oceanobacillus iheyensis isolated from the Iheya Ridge and its unexpected adaptive capabilities to extreme environments.</title>
        <authorList>
            <person name="Takami H."/>
            <person name="Takaki Y."/>
            <person name="Uchiyama I."/>
        </authorList>
    </citation>
    <scope>NUCLEOTIDE SEQUENCE [LARGE SCALE GENOMIC DNA]</scope>
    <source>
        <strain evidence="4">DSM 14371 / CIP 107618 / JCM 11309 / KCTC 3954 / HTE831</strain>
    </source>
</reference>
<keyword evidence="1" id="KW-0812">Transmembrane</keyword>
<feature type="domain" description="Uncharacterized protein YyaB-like PH" evidence="2">
    <location>
        <begin position="61"/>
        <end position="134"/>
    </location>
</feature>
<name>Q8CV26_OCEIH</name>
<gene>
    <name evidence="3" type="ordered locus">OB0931</name>
</gene>
<dbReference type="Pfam" id="PF06713">
    <property type="entry name" value="bPH_4"/>
    <property type="match status" value="1"/>
</dbReference>
<protein>
    <submittedName>
        <fullName evidence="3">Hypothetical conserved protein</fullName>
    </submittedName>
</protein>
<dbReference type="KEGG" id="oih:OB0931"/>
<dbReference type="InterPro" id="IPR009589">
    <property type="entry name" value="PH_YyaB-like"/>
</dbReference>
<dbReference type="GO" id="GO:0030153">
    <property type="term" value="P:bacteriocin immunity"/>
    <property type="evidence" value="ECO:0007669"/>
    <property type="project" value="InterPro"/>
</dbReference>
<organism evidence="3 4">
    <name type="scientific">Oceanobacillus iheyensis (strain DSM 14371 / CIP 107618 / JCM 11309 / KCTC 3954 / HTE831)</name>
    <dbReference type="NCBI Taxonomy" id="221109"/>
    <lineage>
        <taxon>Bacteria</taxon>
        <taxon>Bacillati</taxon>
        <taxon>Bacillota</taxon>
        <taxon>Bacilli</taxon>
        <taxon>Bacillales</taxon>
        <taxon>Bacillaceae</taxon>
        <taxon>Oceanobacillus</taxon>
    </lineage>
</organism>
<dbReference type="Proteomes" id="UP000000822">
    <property type="component" value="Chromosome"/>
</dbReference>
<dbReference type="HOGENOM" id="CLU_129146_1_0_9"/>